<accession>A0A833SYA1</accession>
<dbReference type="EMBL" id="WSZM01000111">
    <property type="protein sequence ID" value="KAF4041848.1"/>
    <property type="molecule type" value="Genomic_DNA"/>
</dbReference>
<evidence type="ECO:0000313" key="4">
    <source>
        <dbReference type="Proteomes" id="UP000602510"/>
    </source>
</evidence>
<dbReference type="AlphaFoldDB" id="A0A833SYA1"/>
<evidence type="ECO:0000313" key="2">
    <source>
        <dbReference type="EMBL" id="KAF4041848.1"/>
    </source>
</evidence>
<feature type="compositionally biased region" description="Low complexity" evidence="1">
    <location>
        <begin position="19"/>
        <end position="30"/>
    </location>
</feature>
<gene>
    <name evidence="2" type="ORF">GN244_ATG05884</name>
    <name evidence="3" type="ORF">GN958_ATG20297</name>
</gene>
<organism evidence="2 4">
    <name type="scientific">Phytophthora infestans</name>
    <name type="common">Potato late blight agent</name>
    <name type="synonym">Botrytis infestans</name>
    <dbReference type="NCBI Taxonomy" id="4787"/>
    <lineage>
        <taxon>Eukaryota</taxon>
        <taxon>Sar</taxon>
        <taxon>Stramenopiles</taxon>
        <taxon>Oomycota</taxon>
        <taxon>Peronosporomycetes</taxon>
        <taxon>Peronosporales</taxon>
        <taxon>Peronosporaceae</taxon>
        <taxon>Phytophthora</taxon>
    </lineage>
</organism>
<dbReference type="Proteomes" id="UP000704712">
    <property type="component" value="Unassembled WGS sequence"/>
</dbReference>
<dbReference type="EMBL" id="JAACNO010002832">
    <property type="protein sequence ID" value="KAF4130495.1"/>
    <property type="molecule type" value="Genomic_DNA"/>
</dbReference>
<evidence type="ECO:0000313" key="3">
    <source>
        <dbReference type="EMBL" id="KAF4130495.1"/>
    </source>
</evidence>
<protein>
    <submittedName>
        <fullName evidence="2">Uncharacterized protein</fullName>
    </submittedName>
</protein>
<keyword evidence="4" id="KW-1185">Reference proteome</keyword>
<proteinExistence type="predicted"/>
<dbReference type="Proteomes" id="UP000602510">
    <property type="component" value="Unassembled WGS sequence"/>
</dbReference>
<reference evidence="2" key="1">
    <citation type="submission" date="2020-04" db="EMBL/GenBank/DDBJ databases">
        <title>Hybrid Assembly of Korean Phytophthora infestans isolates.</title>
        <authorList>
            <person name="Prokchorchik M."/>
            <person name="Lee Y."/>
            <person name="Seo J."/>
            <person name="Cho J.-H."/>
            <person name="Park Y.-E."/>
            <person name="Jang D.-C."/>
            <person name="Im J.-S."/>
            <person name="Choi J.-G."/>
            <person name="Park H.-J."/>
            <person name="Lee G.-B."/>
            <person name="Lee Y.-G."/>
            <person name="Hong S.-Y."/>
            <person name="Cho K."/>
            <person name="Sohn K.H."/>
        </authorList>
    </citation>
    <scope>NUCLEOTIDE SEQUENCE</scope>
    <source>
        <strain evidence="2">KR_1_A1</strain>
        <strain evidence="3">KR_2_A2</strain>
    </source>
</reference>
<comment type="caution">
    <text evidence="2">The sequence shown here is derived from an EMBL/GenBank/DDBJ whole genome shotgun (WGS) entry which is preliminary data.</text>
</comment>
<evidence type="ECO:0000256" key="1">
    <source>
        <dbReference type="SAM" id="MobiDB-lite"/>
    </source>
</evidence>
<name>A0A833SYA1_PHYIN</name>
<sequence length="163" mass="17657">MPFADSEPPEPAEGVVDTSSDSLISSSNASSQLPSLATTIPISTRQQSNMHDSQALAQLPNTAATRHVLIKKKKSININGVVIAATINRSSYYRKTGYMGNVERLDASMEYRNPILSTYQPDRVVEAPTLNILDPKRAAVYKFAFSDVALSAASIWSLISGQL</sequence>
<feature type="region of interest" description="Disordered" evidence="1">
    <location>
        <begin position="1"/>
        <end position="30"/>
    </location>
</feature>